<dbReference type="AlphaFoldDB" id="A0A8H6RC37"/>
<sequence>MVGPQYDTYRFLPQNLGWRECLNSASDRVHKKANTRGLFDYEQAGRPPTWFLNAMHSADIRWFAHRDVQDILSQKIVNRKFSEGANEVALSFKNLHAMSVESSLTENVWAPYNTGAADPEGFTNREETNRERIEVGRVYQIFRLERMKSKTIHIDDVKCVITPDGVPGYWNMYRVLATAVLGDHWEGCLTETRDGRGMTAVASDERSRFVPVFPEGASYQMPVHSETAIFMTGTDGQDKNAIMDLRSKDFLYNKWVKPTEARPTVESWIRLQDLKKHSKHEQRLADKAIEKSGVSEIAVANIIAKGVPGPGCKYVVSGDIVENRMMQKGPTSNGKIAKNASDKRDATTTTPQSTSRKTEDMRSVSTAKRPNTAREVGSKRTTSPADRPNTFQAPTVARNTDLNERGQYPRAVQQQTGRMQNLRGGLIDQNRRNEEVAAARRDDESFNFGFSRPQPRDPVRQSFFESGTDASGPTLTAPRHAEARDPHQGRSNDESMGDKLSHKKRDSSIGATDEPSKRRRLHSSIRL</sequence>
<feature type="compositionally biased region" description="Basic residues" evidence="1">
    <location>
        <begin position="517"/>
        <end position="527"/>
    </location>
</feature>
<accession>A0A8H6RC37</accession>
<dbReference type="Proteomes" id="UP000660729">
    <property type="component" value="Unassembled WGS sequence"/>
</dbReference>
<gene>
    <name evidence="2" type="ORF">HII31_10494</name>
</gene>
<keyword evidence="3" id="KW-1185">Reference proteome</keyword>
<name>A0A8H6RC37_9PEZI</name>
<feature type="compositionally biased region" description="Basic and acidic residues" evidence="1">
    <location>
        <begin position="479"/>
        <end position="500"/>
    </location>
</feature>
<evidence type="ECO:0000256" key="1">
    <source>
        <dbReference type="SAM" id="MobiDB-lite"/>
    </source>
</evidence>
<evidence type="ECO:0000313" key="3">
    <source>
        <dbReference type="Proteomes" id="UP000660729"/>
    </source>
</evidence>
<dbReference type="EMBL" id="JABCIY010000213">
    <property type="protein sequence ID" value="KAF7188209.1"/>
    <property type="molecule type" value="Genomic_DNA"/>
</dbReference>
<feature type="compositionally biased region" description="Polar residues" evidence="1">
    <location>
        <begin position="379"/>
        <end position="400"/>
    </location>
</feature>
<feature type="compositionally biased region" description="Polar residues" evidence="1">
    <location>
        <begin position="463"/>
        <end position="474"/>
    </location>
</feature>
<protein>
    <submittedName>
        <fullName evidence="2">Uncharacterized protein</fullName>
    </submittedName>
</protein>
<feature type="region of interest" description="Disordered" evidence="1">
    <location>
        <begin position="325"/>
        <end position="527"/>
    </location>
</feature>
<proteinExistence type="predicted"/>
<dbReference type="OrthoDB" id="10630338at2759"/>
<reference evidence="2" key="1">
    <citation type="submission" date="2020-04" db="EMBL/GenBank/DDBJ databases">
        <title>Draft genome resource of the tomato pathogen Pseudocercospora fuligena.</title>
        <authorList>
            <person name="Zaccaron A."/>
        </authorList>
    </citation>
    <scope>NUCLEOTIDE SEQUENCE</scope>
    <source>
        <strain evidence="2">PF001</strain>
    </source>
</reference>
<evidence type="ECO:0000313" key="2">
    <source>
        <dbReference type="EMBL" id="KAF7188209.1"/>
    </source>
</evidence>
<comment type="caution">
    <text evidence="2">The sequence shown here is derived from an EMBL/GenBank/DDBJ whole genome shotgun (WGS) entry which is preliminary data.</text>
</comment>
<feature type="compositionally biased region" description="Basic and acidic residues" evidence="1">
    <location>
        <begin position="429"/>
        <end position="444"/>
    </location>
</feature>
<organism evidence="2 3">
    <name type="scientific">Pseudocercospora fuligena</name>
    <dbReference type="NCBI Taxonomy" id="685502"/>
    <lineage>
        <taxon>Eukaryota</taxon>
        <taxon>Fungi</taxon>
        <taxon>Dikarya</taxon>
        <taxon>Ascomycota</taxon>
        <taxon>Pezizomycotina</taxon>
        <taxon>Dothideomycetes</taxon>
        <taxon>Dothideomycetidae</taxon>
        <taxon>Mycosphaerellales</taxon>
        <taxon>Mycosphaerellaceae</taxon>
        <taxon>Pseudocercospora</taxon>
    </lineage>
</organism>